<name>A0A1G9EMS6_9ACTN</name>
<keyword evidence="8" id="KW-0784">Thiamine biosynthesis</keyword>
<dbReference type="PROSITE" id="PS51257">
    <property type="entry name" value="PROKAR_LIPOPROTEIN"/>
    <property type="match status" value="1"/>
</dbReference>
<evidence type="ECO:0000313" key="14">
    <source>
        <dbReference type="EMBL" id="SDK77414.1"/>
    </source>
</evidence>
<evidence type="ECO:0000256" key="12">
    <source>
        <dbReference type="SAM" id="SignalP"/>
    </source>
</evidence>
<proteinExistence type="inferred from homology"/>
<dbReference type="PANTHER" id="PTHR31528:SF1">
    <property type="entry name" value="4-AMINO-5-HYDROXYMETHYL-2-METHYLPYRIMIDINE PHOSPHATE SYNTHASE THI11-RELATED"/>
    <property type="match status" value="1"/>
</dbReference>
<evidence type="ECO:0000313" key="15">
    <source>
        <dbReference type="Proteomes" id="UP000198683"/>
    </source>
</evidence>
<reference evidence="14 15" key="1">
    <citation type="submission" date="2016-10" db="EMBL/GenBank/DDBJ databases">
        <authorList>
            <person name="de Groot N.N."/>
        </authorList>
    </citation>
    <scope>NUCLEOTIDE SEQUENCE [LARGE SCALE GENOMIC DNA]</scope>
    <source>
        <strain evidence="14 15">CGMCC 4.5681</strain>
    </source>
</reference>
<accession>A0A1G9EMS6</accession>
<comment type="function">
    <text evidence="1">Responsible for the formation of the pyrimidine heterocycle in the thiamine biosynthesis pathway. Catalyzes the formation of hydroxymethylpyrimidine phosphate (HMP-P) from histidine and pyridoxal phosphate (PLP). The protein uses PLP and the active site histidine to form HMP-P, generating an inactive enzyme. The enzyme can only undergo a single turnover, which suggests it is a suicide enzyme.</text>
</comment>
<dbReference type="GO" id="GO:0009228">
    <property type="term" value="P:thiamine biosynthetic process"/>
    <property type="evidence" value="ECO:0007669"/>
    <property type="project" value="UniProtKB-KW"/>
</dbReference>
<evidence type="ECO:0000256" key="9">
    <source>
        <dbReference type="ARBA" id="ARBA00023004"/>
    </source>
</evidence>
<dbReference type="SUPFAM" id="SSF53850">
    <property type="entry name" value="Periplasmic binding protein-like II"/>
    <property type="match status" value="1"/>
</dbReference>
<dbReference type="PANTHER" id="PTHR31528">
    <property type="entry name" value="4-AMINO-5-HYDROXYMETHYL-2-METHYLPYRIMIDINE PHOSPHATE SYNTHASE THI11-RELATED"/>
    <property type="match status" value="1"/>
</dbReference>
<evidence type="ECO:0000256" key="5">
    <source>
        <dbReference type="ARBA" id="ARBA00022679"/>
    </source>
</evidence>
<evidence type="ECO:0000256" key="8">
    <source>
        <dbReference type="ARBA" id="ARBA00022977"/>
    </source>
</evidence>
<evidence type="ECO:0000256" key="1">
    <source>
        <dbReference type="ARBA" id="ARBA00003469"/>
    </source>
</evidence>
<dbReference type="AlphaFoldDB" id="A0A1G9EMS6"/>
<dbReference type="Proteomes" id="UP000198683">
    <property type="component" value="Unassembled WGS sequence"/>
</dbReference>
<keyword evidence="5" id="KW-0808">Transferase</keyword>
<keyword evidence="6" id="KW-0479">Metal-binding</keyword>
<feature type="domain" description="SsuA/THI5-like" evidence="13">
    <location>
        <begin position="51"/>
        <end position="260"/>
    </location>
</feature>
<dbReference type="STRING" id="683260.SAMN05421874_11152"/>
<organism evidence="14 15">
    <name type="scientific">Nonomuraea maritima</name>
    <dbReference type="NCBI Taxonomy" id="683260"/>
    <lineage>
        <taxon>Bacteria</taxon>
        <taxon>Bacillati</taxon>
        <taxon>Actinomycetota</taxon>
        <taxon>Actinomycetes</taxon>
        <taxon>Streptosporangiales</taxon>
        <taxon>Streptosporangiaceae</taxon>
        <taxon>Nonomuraea</taxon>
    </lineage>
</organism>
<dbReference type="InterPro" id="IPR027939">
    <property type="entry name" value="NMT1/THI5"/>
</dbReference>
<dbReference type="GO" id="GO:0016740">
    <property type="term" value="F:transferase activity"/>
    <property type="evidence" value="ECO:0007669"/>
    <property type="project" value="UniProtKB-KW"/>
</dbReference>
<evidence type="ECO:0000256" key="11">
    <source>
        <dbReference type="ARBA" id="ARBA00048179"/>
    </source>
</evidence>
<evidence type="ECO:0000259" key="13">
    <source>
        <dbReference type="Pfam" id="PF09084"/>
    </source>
</evidence>
<comment type="subunit">
    <text evidence="4">Homodimer.</text>
</comment>
<comment type="similarity">
    <text evidence="3">Belongs to the NMT1/THI5 family.</text>
</comment>
<evidence type="ECO:0000256" key="10">
    <source>
        <dbReference type="ARBA" id="ARBA00033171"/>
    </source>
</evidence>
<evidence type="ECO:0000256" key="3">
    <source>
        <dbReference type="ARBA" id="ARBA00009406"/>
    </source>
</evidence>
<feature type="signal peptide" evidence="12">
    <location>
        <begin position="1"/>
        <end position="20"/>
    </location>
</feature>
<protein>
    <recommendedName>
        <fullName evidence="10">Thiamine pyrimidine synthase</fullName>
    </recommendedName>
</protein>
<comment type="catalytic activity">
    <reaction evidence="11">
        <text>N(6)-(pyridoxal phosphate)-L-lysyl-[4-amino-5-hydroxymethyl-2-methylpyrimidine phosphate synthase] + L-histidyl-[4-amino-5-hydroxymethyl-2-methylpyrimidine phosphate synthase] + 2 Fe(3+) + 4 H2O = L-lysyl-[4-amino-5-hydroxymethyl-2-methylpyrimidine phosphate synthase] + (2S)-2-amino-5-hydroxy-4-oxopentanoyl-[4-amino-5-hydroxymethyl-2-methylpyrimidine phosphate synthase] + 4-amino-2-methyl-5-(phosphooxymethyl)pyrimidine + 3-oxopropanoate + 2 Fe(2+) + 2 H(+)</text>
        <dbReference type="Rhea" id="RHEA:65756"/>
        <dbReference type="Rhea" id="RHEA-COMP:16892"/>
        <dbReference type="Rhea" id="RHEA-COMP:16893"/>
        <dbReference type="Rhea" id="RHEA-COMP:16894"/>
        <dbReference type="Rhea" id="RHEA-COMP:16895"/>
        <dbReference type="ChEBI" id="CHEBI:15377"/>
        <dbReference type="ChEBI" id="CHEBI:15378"/>
        <dbReference type="ChEBI" id="CHEBI:29033"/>
        <dbReference type="ChEBI" id="CHEBI:29034"/>
        <dbReference type="ChEBI" id="CHEBI:29969"/>
        <dbReference type="ChEBI" id="CHEBI:29979"/>
        <dbReference type="ChEBI" id="CHEBI:33190"/>
        <dbReference type="ChEBI" id="CHEBI:58354"/>
        <dbReference type="ChEBI" id="CHEBI:143915"/>
        <dbReference type="ChEBI" id="CHEBI:157692"/>
    </reaction>
    <physiologicalReaction direction="left-to-right" evidence="11">
        <dbReference type="Rhea" id="RHEA:65757"/>
    </physiologicalReaction>
</comment>
<dbReference type="InterPro" id="IPR015168">
    <property type="entry name" value="SsuA/THI5"/>
</dbReference>
<dbReference type="Pfam" id="PF09084">
    <property type="entry name" value="NMT1"/>
    <property type="match status" value="1"/>
</dbReference>
<dbReference type="RefSeq" id="WP_090766873.1">
    <property type="nucleotide sequence ID" value="NZ_FNFB01000011.1"/>
</dbReference>
<feature type="chain" id="PRO_5039588341" description="Thiamine pyrimidine synthase" evidence="12">
    <location>
        <begin position="21"/>
        <end position="334"/>
    </location>
</feature>
<sequence length="334" mass="36177">MRTPARWAVATLLLPLTLTAACGTGDTTQTADGLTEVKVAPSWIAPDITWIPYTVGITNGFYKDAGLSVTLVPPPDNASSVKIVATRQADIAETTTTDQMFAAKEQLPVISIANLSQTNNWGFFAPTGKKITAAQLKGLRVGVFDDAWTKAMLGVVLKKAGLTDNDIQPITATDGNVPLLIADKIDVATNTTNFAAPQYAQQTGKQPETLLATDAGAPDIPIWNYTANKQWLQEKPDLARTWLTATAKATEWAIEHPEEAVKAYQSFHKLKPADYANDLAQWQATIPLLKGSKDELFTATDAQWTELGQALKDAGQLDEVLPPATYYTNEYITK</sequence>
<keyword evidence="9" id="KW-0408">Iron</keyword>
<dbReference type="Gene3D" id="3.40.190.10">
    <property type="entry name" value="Periplasmic binding protein-like II"/>
    <property type="match status" value="2"/>
</dbReference>
<keyword evidence="15" id="KW-1185">Reference proteome</keyword>
<evidence type="ECO:0000256" key="4">
    <source>
        <dbReference type="ARBA" id="ARBA00011738"/>
    </source>
</evidence>
<evidence type="ECO:0000256" key="7">
    <source>
        <dbReference type="ARBA" id="ARBA00022898"/>
    </source>
</evidence>
<evidence type="ECO:0000256" key="2">
    <source>
        <dbReference type="ARBA" id="ARBA00004948"/>
    </source>
</evidence>
<keyword evidence="12" id="KW-0732">Signal</keyword>
<dbReference type="OrthoDB" id="174578at2"/>
<dbReference type="GO" id="GO:0046872">
    <property type="term" value="F:metal ion binding"/>
    <property type="evidence" value="ECO:0007669"/>
    <property type="project" value="UniProtKB-KW"/>
</dbReference>
<comment type="pathway">
    <text evidence="2">Cofactor biosynthesis; thiamine diphosphate biosynthesis.</text>
</comment>
<evidence type="ECO:0000256" key="6">
    <source>
        <dbReference type="ARBA" id="ARBA00022723"/>
    </source>
</evidence>
<dbReference type="EMBL" id="FNFB01000011">
    <property type="protein sequence ID" value="SDK77414.1"/>
    <property type="molecule type" value="Genomic_DNA"/>
</dbReference>
<gene>
    <name evidence="14" type="ORF">SAMN05421874_11152</name>
</gene>
<keyword evidence="7" id="KW-0663">Pyridoxal phosphate</keyword>